<protein>
    <submittedName>
        <fullName evidence="2">Uncharacterized protein</fullName>
    </submittedName>
</protein>
<keyword evidence="3" id="KW-1185">Reference proteome</keyword>
<dbReference type="Proteomes" id="UP000479190">
    <property type="component" value="Unassembled WGS sequence"/>
</dbReference>
<evidence type="ECO:0000313" key="2">
    <source>
        <dbReference type="EMBL" id="CAB0041504.1"/>
    </source>
</evidence>
<organism evidence="2 3">
    <name type="scientific">Trichogramma brassicae</name>
    <dbReference type="NCBI Taxonomy" id="86971"/>
    <lineage>
        <taxon>Eukaryota</taxon>
        <taxon>Metazoa</taxon>
        <taxon>Ecdysozoa</taxon>
        <taxon>Arthropoda</taxon>
        <taxon>Hexapoda</taxon>
        <taxon>Insecta</taxon>
        <taxon>Pterygota</taxon>
        <taxon>Neoptera</taxon>
        <taxon>Endopterygota</taxon>
        <taxon>Hymenoptera</taxon>
        <taxon>Apocrita</taxon>
        <taxon>Proctotrupomorpha</taxon>
        <taxon>Chalcidoidea</taxon>
        <taxon>Trichogrammatidae</taxon>
        <taxon>Trichogramma</taxon>
    </lineage>
</organism>
<evidence type="ECO:0000256" key="1">
    <source>
        <dbReference type="SAM" id="MobiDB-lite"/>
    </source>
</evidence>
<dbReference type="EMBL" id="CADCXV010001116">
    <property type="protein sequence ID" value="CAB0041504.1"/>
    <property type="molecule type" value="Genomic_DNA"/>
</dbReference>
<gene>
    <name evidence="2" type="ORF">TBRA_LOCUS13172</name>
</gene>
<proteinExistence type="predicted"/>
<dbReference type="AlphaFoldDB" id="A0A6H5IVI9"/>
<evidence type="ECO:0000313" key="3">
    <source>
        <dbReference type="Proteomes" id="UP000479190"/>
    </source>
</evidence>
<reference evidence="2 3" key="1">
    <citation type="submission" date="2020-02" db="EMBL/GenBank/DDBJ databases">
        <authorList>
            <person name="Ferguson B K."/>
        </authorList>
    </citation>
    <scope>NUCLEOTIDE SEQUENCE [LARGE SCALE GENOMIC DNA]</scope>
</reference>
<feature type="compositionally biased region" description="Basic and acidic residues" evidence="1">
    <location>
        <begin position="248"/>
        <end position="271"/>
    </location>
</feature>
<accession>A0A6H5IVI9</accession>
<name>A0A6H5IVI9_9HYME</name>
<feature type="region of interest" description="Disordered" evidence="1">
    <location>
        <begin position="243"/>
        <end position="271"/>
    </location>
</feature>
<sequence length="292" mass="33703">MCYPRAAAAAAVSMGSLRIEKLRRSKFKLEELRFGKFVLSRQRRSLSKIITMNAASMLNVGFFFNINNSHGSHRSKRSRIFARKVKWTCGAARAPEYYCYRCVPAEQQQQQQQQEKKTRSAEANNYSGDKVEIENQVRELFKAGLIEESSSPYAAASYLVHVRYIMDVYQCHCSSSSSSSSIKQKLRAGSIQHVRLLYSIHYIYDSFFTDISFTLSSVKSSLLIVYIPPAFVLERGSNNTRCTRRRRDRCDDAHAPRGKNEARERQTDREIRSARSLCSHAREAEQYNMRFR</sequence>